<organism evidence="2 3">
    <name type="scientific">Fodinicola feengrottensis</name>
    <dbReference type="NCBI Taxonomy" id="435914"/>
    <lineage>
        <taxon>Bacteria</taxon>
        <taxon>Bacillati</taxon>
        <taxon>Actinomycetota</taxon>
        <taxon>Actinomycetes</taxon>
        <taxon>Mycobacteriales</taxon>
        <taxon>Fodinicola</taxon>
    </lineage>
</organism>
<dbReference type="InterPro" id="IPR014710">
    <property type="entry name" value="RmlC-like_jellyroll"/>
</dbReference>
<comment type="caution">
    <text evidence="2">The sequence shown here is derived from an EMBL/GenBank/DDBJ whole genome shotgun (WGS) entry which is preliminary data.</text>
</comment>
<keyword evidence="3" id="KW-1185">Reference proteome</keyword>
<gene>
    <name evidence="2" type="ORF">GCM10009765_61400</name>
</gene>
<dbReference type="Proteomes" id="UP001500618">
    <property type="component" value="Unassembled WGS sequence"/>
</dbReference>
<reference evidence="3" key="1">
    <citation type="journal article" date="2019" name="Int. J. Syst. Evol. Microbiol.">
        <title>The Global Catalogue of Microorganisms (GCM) 10K type strain sequencing project: providing services to taxonomists for standard genome sequencing and annotation.</title>
        <authorList>
            <consortium name="The Broad Institute Genomics Platform"/>
            <consortium name="The Broad Institute Genome Sequencing Center for Infectious Disease"/>
            <person name="Wu L."/>
            <person name="Ma J."/>
        </authorList>
    </citation>
    <scope>NUCLEOTIDE SEQUENCE [LARGE SCALE GENOMIC DNA]</scope>
    <source>
        <strain evidence="3">JCM 14718</strain>
    </source>
</reference>
<sequence>MRVISETEDRTVTTPNAVMASLAGPSQGSAALSTWSVRMAAGASGPVHIIDREQVWMLLSGALAFTADGETGTATAGQAVVVPAGVTRQIRAGDTPAEALVCMPVGGQVTVPGDDSWRPLPWGQ</sequence>
<dbReference type="InterPro" id="IPR011051">
    <property type="entry name" value="RmlC_Cupin_sf"/>
</dbReference>
<evidence type="ECO:0000313" key="3">
    <source>
        <dbReference type="Proteomes" id="UP001500618"/>
    </source>
</evidence>
<feature type="domain" description="Cupin type-2" evidence="1">
    <location>
        <begin position="37"/>
        <end position="101"/>
    </location>
</feature>
<dbReference type="EMBL" id="BAAANY010000029">
    <property type="protein sequence ID" value="GAA1703879.1"/>
    <property type="molecule type" value="Genomic_DNA"/>
</dbReference>
<dbReference type="Gene3D" id="2.60.120.10">
    <property type="entry name" value="Jelly Rolls"/>
    <property type="match status" value="1"/>
</dbReference>
<dbReference type="InterPro" id="IPR013096">
    <property type="entry name" value="Cupin_2"/>
</dbReference>
<dbReference type="RefSeq" id="WP_163567909.1">
    <property type="nucleotide sequence ID" value="NZ_BAAANY010000029.1"/>
</dbReference>
<evidence type="ECO:0000313" key="2">
    <source>
        <dbReference type="EMBL" id="GAA1703879.1"/>
    </source>
</evidence>
<protein>
    <recommendedName>
        <fullName evidence="1">Cupin type-2 domain-containing protein</fullName>
    </recommendedName>
</protein>
<dbReference type="SUPFAM" id="SSF51182">
    <property type="entry name" value="RmlC-like cupins"/>
    <property type="match status" value="1"/>
</dbReference>
<evidence type="ECO:0000259" key="1">
    <source>
        <dbReference type="Pfam" id="PF07883"/>
    </source>
</evidence>
<accession>A0ABN2IF55</accession>
<name>A0ABN2IF55_9ACTN</name>
<dbReference type="Pfam" id="PF07883">
    <property type="entry name" value="Cupin_2"/>
    <property type="match status" value="1"/>
</dbReference>
<proteinExistence type="predicted"/>